<dbReference type="PANTHER" id="PTHR16074">
    <property type="entry name" value="BARDET-BIEDL SYNDROME 7 PROTEIN"/>
    <property type="match status" value="1"/>
</dbReference>
<dbReference type="Pfam" id="PF23743">
    <property type="entry name" value="Beta-prop_BBS7"/>
    <property type="match status" value="1"/>
</dbReference>
<name>A0A8S9ZBN5_9TREM</name>
<protein>
    <recommendedName>
        <fullName evidence="1">BBS7 beta-propeller domain-containing protein</fullName>
    </recommendedName>
</protein>
<dbReference type="GO" id="GO:0005930">
    <property type="term" value="C:axoneme"/>
    <property type="evidence" value="ECO:0007669"/>
    <property type="project" value="TreeGrafter"/>
</dbReference>
<dbReference type="InterPro" id="IPR036322">
    <property type="entry name" value="WD40_repeat_dom_sf"/>
</dbReference>
<dbReference type="InterPro" id="IPR056332">
    <property type="entry name" value="Beta-prop_BBS7"/>
</dbReference>
<feature type="domain" description="BBS7 beta-propeller" evidence="1">
    <location>
        <begin position="56"/>
        <end position="344"/>
    </location>
</feature>
<feature type="non-terminal residue" evidence="2">
    <location>
        <position position="344"/>
    </location>
</feature>
<evidence type="ECO:0000313" key="3">
    <source>
        <dbReference type="Proteomes" id="UP000822476"/>
    </source>
</evidence>
<dbReference type="AlphaFoldDB" id="A0A8S9ZBN5"/>
<organism evidence="2 3">
    <name type="scientific">Paragonimus skrjabini miyazakii</name>
    <dbReference type="NCBI Taxonomy" id="59628"/>
    <lineage>
        <taxon>Eukaryota</taxon>
        <taxon>Metazoa</taxon>
        <taxon>Spiralia</taxon>
        <taxon>Lophotrochozoa</taxon>
        <taxon>Platyhelminthes</taxon>
        <taxon>Trematoda</taxon>
        <taxon>Digenea</taxon>
        <taxon>Plagiorchiida</taxon>
        <taxon>Troglotremata</taxon>
        <taxon>Troglotrematidae</taxon>
        <taxon>Paragonimus</taxon>
    </lineage>
</organism>
<dbReference type="GO" id="GO:0036064">
    <property type="term" value="C:ciliary basal body"/>
    <property type="evidence" value="ECO:0007669"/>
    <property type="project" value="TreeGrafter"/>
</dbReference>
<gene>
    <name evidence="2" type="ORF">EG68_01331</name>
</gene>
<reference evidence="2" key="1">
    <citation type="submission" date="2019-07" db="EMBL/GenBank/DDBJ databases">
        <title>Annotation for the trematode Paragonimus miyazaki's.</title>
        <authorList>
            <person name="Choi Y.-J."/>
        </authorList>
    </citation>
    <scope>NUCLEOTIDE SEQUENCE</scope>
    <source>
        <strain evidence="2">Japan</strain>
    </source>
</reference>
<evidence type="ECO:0000259" key="1">
    <source>
        <dbReference type="Pfam" id="PF23743"/>
    </source>
</evidence>
<dbReference type="EMBL" id="JTDE01000542">
    <property type="protein sequence ID" value="KAF7260977.1"/>
    <property type="molecule type" value="Genomic_DNA"/>
</dbReference>
<keyword evidence="3" id="KW-1185">Reference proteome</keyword>
<sequence length="344" mass="39400">ITCCDSYRRTYDFQGRVFPSIYGLRYIYVHTAVMLLNLRKTEYDQIETTRSNCAILIPPNAKSTTWRFVVADASNKVHIYEYKNQVNHIVFKVRNPINRIRLDEAQVDKQRYRLLISHGTRISIYSIKGKQLMEYSSNIDGTISSMTSVQSGVYFVTEAIYQKLVNWEEKEFLLCADKITDILVLDRVLECFIPLVILSCVDRMLRVLKKGIVVAELEVTGPPTCLACANMQLRSDHVIYGTSDGKVGLVQLSSGVPLHRWELCSQNTRSAVLSLEHYDLLKDKQEELIVAYEDGLIEVYTYDEFGYPTLIYETKINQRLTAVRAGNFAHADFPELVCVTYSGK</sequence>
<comment type="caution">
    <text evidence="2">The sequence shown here is derived from an EMBL/GenBank/DDBJ whole genome shotgun (WGS) entry which is preliminary data.</text>
</comment>
<dbReference type="GO" id="GO:0060271">
    <property type="term" value="P:cilium assembly"/>
    <property type="evidence" value="ECO:0007669"/>
    <property type="project" value="TreeGrafter"/>
</dbReference>
<dbReference type="SUPFAM" id="SSF50978">
    <property type="entry name" value="WD40 repeat-like"/>
    <property type="match status" value="1"/>
</dbReference>
<dbReference type="GO" id="GO:0034464">
    <property type="term" value="C:BBSome"/>
    <property type="evidence" value="ECO:0007669"/>
    <property type="project" value="TreeGrafter"/>
</dbReference>
<dbReference type="GO" id="GO:0008104">
    <property type="term" value="P:intracellular protein localization"/>
    <property type="evidence" value="ECO:0007669"/>
    <property type="project" value="TreeGrafter"/>
</dbReference>
<dbReference type="OrthoDB" id="414590at2759"/>
<dbReference type="PANTHER" id="PTHR16074:SF4">
    <property type="entry name" value="BARDET-BIEDL SYNDROME 7 PROTEIN"/>
    <property type="match status" value="1"/>
</dbReference>
<dbReference type="Proteomes" id="UP000822476">
    <property type="component" value="Unassembled WGS sequence"/>
</dbReference>
<accession>A0A8S9ZBN5</accession>
<dbReference type="GO" id="GO:0016020">
    <property type="term" value="C:membrane"/>
    <property type="evidence" value="ECO:0007669"/>
    <property type="project" value="TreeGrafter"/>
</dbReference>
<evidence type="ECO:0000313" key="2">
    <source>
        <dbReference type="EMBL" id="KAF7260977.1"/>
    </source>
</evidence>
<proteinExistence type="predicted"/>